<protein>
    <submittedName>
        <fullName evidence="1">Uncharacterized protein</fullName>
    </submittedName>
</protein>
<evidence type="ECO:0000313" key="1">
    <source>
        <dbReference type="EMBL" id="SHI16343.1"/>
    </source>
</evidence>
<sequence length="129" mass="14261">MADLKDLFPEDNFEREMHNKLRELAPSIIDSLYKRLIEDGSTNAGKVLLNKIVSDAREPMPRLNLAPVEGLDDVPRFISELLSAAANGQITPSQVSKLINSTAIYVTLQEKANSRAIGKMIREGKIPGM</sequence>
<dbReference type="AlphaFoldDB" id="A0A1M5YXT9"/>
<proteinExistence type="predicted"/>
<dbReference type="EMBL" id="FQXS01000081">
    <property type="protein sequence ID" value="SHI16343.1"/>
    <property type="molecule type" value="Genomic_DNA"/>
</dbReference>
<dbReference type="Proteomes" id="UP000184139">
    <property type="component" value="Unassembled WGS sequence"/>
</dbReference>
<dbReference type="RefSeq" id="WP_073379649.1">
    <property type="nucleotide sequence ID" value="NZ_FQXS01000081.1"/>
</dbReference>
<keyword evidence="2" id="KW-1185">Reference proteome</keyword>
<evidence type="ECO:0000313" key="2">
    <source>
        <dbReference type="Proteomes" id="UP000184139"/>
    </source>
</evidence>
<name>A0A1M5YXT9_9BACT</name>
<accession>A0A1M5YXT9</accession>
<gene>
    <name evidence="1" type="ORF">SAMN02745124_04515</name>
</gene>
<reference evidence="1 2" key="1">
    <citation type="submission" date="2016-11" db="EMBL/GenBank/DDBJ databases">
        <authorList>
            <person name="Jaros S."/>
            <person name="Januszkiewicz K."/>
            <person name="Wedrychowicz H."/>
        </authorList>
    </citation>
    <scope>NUCLEOTIDE SEQUENCE [LARGE SCALE GENOMIC DNA]</scope>
    <source>
        <strain evidence="1 2">DSM 9705</strain>
    </source>
</reference>
<organism evidence="1 2">
    <name type="scientific">Desulfofustis glycolicus DSM 9705</name>
    <dbReference type="NCBI Taxonomy" id="1121409"/>
    <lineage>
        <taxon>Bacteria</taxon>
        <taxon>Pseudomonadati</taxon>
        <taxon>Thermodesulfobacteriota</taxon>
        <taxon>Desulfobulbia</taxon>
        <taxon>Desulfobulbales</taxon>
        <taxon>Desulfocapsaceae</taxon>
        <taxon>Desulfofustis</taxon>
    </lineage>
</organism>